<keyword evidence="1" id="KW-0805">Transcription regulation</keyword>
<dbReference type="EMBL" id="JAUHPW010000003">
    <property type="protein sequence ID" value="MDN4475212.1"/>
    <property type="molecule type" value="Genomic_DNA"/>
</dbReference>
<protein>
    <submittedName>
        <fullName evidence="6">Helix-turn-helix domain-containing protein</fullName>
    </submittedName>
</protein>
<dbReference type="SUPFAM" id="SSF46689">
    <property type="entry name" value="Homeodomain-like"/>
    <property type="match status" value="1"/>
</dbReference>
<dbReference type="Gene3D" id="1.10.357.10">
    <property type="entry name" value="Tetracycline Repressor, domain 2"/>
    <property type="match status" value="1"/>
</dbReference>
<dbReference type="InterPro" id="IPR001647">
    <property type="entry name" value="HTH_TetR"/>
</dbReference>
<dbReference type="InterPro" id="IPR041347">
    <property type="entry name" value="MftR_C"/>
</dbReference>
<dbReference type="InterPro" id="IPR009057">
    <property type="entry name" value="Homeodomain-like_sf"/>
</dbReference>
<dbReference type="PANTHER" id="PTHR30055:SF234">
    <property type="entry name" value="HTH-TYPE TRANSCRIPTIONAL REGULATOR BETI"/>
    <property type="match status" value="1"/>
</dbReference>
<keyword evidence="7" id="KW-1185">Reference proteome</keyword>
<feature type="domain" description="HTH tetR-type" evidence="5">
    <location>
        <begin position="6"/>
        <end position="66"/>
    </location>
</feature>
<feature type="DNA-binding region" description="H-T-H motif" evidence="4">
    <location>
        <begin position="29"/>
        <end position="48"/>
    </location>
</feature>
<evidence type="ECO:0000256" key="4">
    <source>
        <dbReference type="PROSITE-ProRule" id="PRU00335"/>
    </source>
</evidence>
<evidence type="ECO:0000313" key="6">
    <source>
        <dbReference type="EMBL" id="MDN4475212.1"/>
    </source>
</evidence>
<dbReference type="Pfam" id="PF17754">
    <property type="entry name" value="TetR_C_14"/>
    <property type="match status" value="1"/>
</dbReference>
<evidence type="ECO:0000256" key="1">
    <source>
        <dbReference type="ARBA" id="ARBA00023015"/>
    </source>
</evidence>
<dbReference type="Proteomes" id="UP001172728">
    <property type="component" value="Unassembled WGS sequence"/>
</dbReference>
<evidence type="ECO:0000256" key="3">
    <source>
        <dbReference type="ARBA" id="ARBA00023163"/>
    </source>
</evidence>
<sequence>MTTRAEATRARLQSAALDLFEQRGYRAVTVEEIATAAGVSHMTFFRHFPTKERVLLDDPFDPVIAAAVAAQPVDLPAIERVARGLLSLVPLLDQEPTASARRGIAIAAREPELQAGMAANSAATERAIVEAAAGPRAEREMRVAAAACLAAVTTVLFSWALEGTSRTIGALVAEAMTTVVPSLADAPVAAFAGATP</sequence>
<gene>
    <name evidence="6" type="ORF">QQX09_04980</name>
</gene>
<comment type="caution">
    <text evidence="6">The sequence shown here is derived from an EMBL/GenBank/DDBJ whole genome shotgun (WGS) entry which is preliminary data.</text>
</comment>
<dbReference type="RefSeq" id="WP_301131662.1">
    <property type="nucleotide sequence ID" value="NZ_JAUHPW010000003.1"/>
</dbReference>
<keyword evidence="3" id="KW-0804">Transcription</keyword>
<name>A0ABT8G832_9MICO</name>
<proteinExistence type="predicted"/>
<keyword evidence="2 4" id="KW-0238">DNA-binding</keyword>
<dbReference type="PANTHER" id="PTHR30055">
    <property type="entry name" value="HTH-TYPE TRANSCRIPTIONAL REGULATOR RUTR"/>
    <property type="match status" value="1"/>
</dbReference>
<reference evidence="6" key="1">
    <citation type="submission" date="2023-06" db="EMBL/GenBank/DDBJ databases">
        <title>Sysu t00192.</title>
        <authorList>
            <person name="Gao L."/>
            <person name="Fang B.-Z."/>
            <person name="Li W.-J."/>
        </authorList>
    </citation>
    <scope>NUCLEOTIDE SEQUENCE</scope>
    <source>
        <strain evidence="6">SYSU T00192</strain>
    </source>
</reference>
<evidence type="ECO:0000313" key="7">
    <source>
        <dbReference type="Proteomes" id="UP001172728"/>
    </source>
</evidence>
<dbReference type="PRINTS" id="PR00455">
    <property type="entry name" value="HTHTETR"/>
</dbReference>
<dbReference type="InterPro" id="IPR050109">
    <property type="entry name" value="HTH-type_TetR-like_transc_reg"/>
</dbReference>
<evidence type="ECO:0000256" key="2">
    <source>
        <dbReference type="ARBA" id="ARBA00023125"/>
    </source>
</evidence>
<dbReference type="Pfam" id="PF00440">
    <property type="entry name" value="TetR_N"/>
    <property type="match status" value="1"/>
</dbReference>
<dbReference type="Gene3D" id="1.10.10.60">
    <property type="entry name" value="Homeodomain-like"/>
    <property type="match status" value="1"/>
</dbReference>
<evidence type="ECO:0000259" key="5">
    <source>
        <dbReference type="PROSITE" id="PS50977"/>
    </source>
</evidence>
<dbReference type="PROSITE" id="PS50977">
    <property type="entry name" value="HTH_TETR_2"/>
    <property type="match status" value="1"/>
</dbReference>
<organism evidence="6 7">
    <name type="scientific">Demequina litoralis</name>
    <dbReference type="NCBI Taxonomy" id="3051660"/>
    <lineage>
        <taxon>Bacteria</taxon>
        <taxon>Bacillati</taxon>
        <taxon>Actinomycetota</taxon>
        <taxon>Actinomycetes</taxon>
        <taxon>Micrococcales</taxon>
        <taxon>Demequinaceae</taxon>
        <taxon>Demequina</taxon>
    </lineage>
</organism>
<accession>A0ABT8G832</accession>